<accession>R0EFP3</accession>
<dbReference type="Proteomes" id="UP000013063">
    <property type="component" value="Unassembled WGS sequence"/>
</dbReference>
<feature type="region of interest" description="Disordered" evidence="1">
    <location>
        <begin position="187"/>
        <end position="230"/>
    </location>
</feature>
<dbReference type="STRING" id="1292034.OR37_03149"/>
<dbReference type="PATRIC" id="fig|1292034.3.peg.3125"/>
<dbReference type="AlphaFoldDB" id="R0EFP3"/>
<evidence type="ECO:0000313" key="4">
    <source>
        <dbReference type="Proteomes" id="UP000013063"/>
    </source>
</evidence>
<dbReference type="eggNOG" id="COG5461">
    <property type="taxonomic scope" value="Bacteria"/>
</dbReference>
<dbReference type="EMBL" id="APMP01000024">
    <property type="protein sequence ID" value="ENZ80874.1"/>
    <property type="molecule type" value="Genomic_DNA"/>
</dbReference>
<evidence type="ECO:0000256" key="1">
    <source>
        <dbReference type="SAM" id="MobiDB-lite"/>
    </source>
</evidence>
<dbReference type="OrthoDB" id="9802674at2"/>
<comment type="caution">
    <text evidence="3">The sequence shown here is derived from an EMBL/GenBank/DDBJ whole genome shotgun (WGS) entry which is preliminary data.</text>
</comment>
<dbReference type="Pfam" id="PF09476">
    <property type="entry name" value="Pilus_CpaD"/>
    <property type="match status" value="1"/>
</dbReference>
<keyword evidence="3" id="KW-0449">Lipoprotein</keyword>
<dbReference type="InterPro" id="IPR013361">
    <property type="entry name" value="Pilus_CpaD"/>
</dbReference>
<dbReference type="RefSeq" id="WP_004621927.1">
    <property type="nucleotide sequence ID" value="NZ_APMP01000024.1"/>
</dbReference>
<proteinExistence type="predicted"/>
<dbReference type="InterPro" id="IPR019027">
    <property type="entry name" value="Pilus_biogenesis_CpaD-related"/>
</dbReference>
<keyword evidence="4" id="KW-1185">Reference proteome</keyword>
<name>R0EFP3_CAUVI</name>
<dbReference type="NCBIfam" id="TIGR02522">
    <property type="entry name" value="pilus_cpaD"/>
    <property type="match status" value="1"/>
</dbReference>
<keyword evidence="2" id="KW-0732">Signal</keyword>
<sequence precursor="true">MTQMSPVKTVLKTALLAAAVASLAACASTSPDQGPSKTARTETEQWMDRVKVSSAPDEIILAPHAAGLSANQGAALEALVDRWLDAEGRELVVTAPNASGAMASQIRDRLVSLGAPSARVRIVGFNPTGPDDNTIRVGFLRYAAEPIKCGQAWENLTRTRKNEAYANFGCAIAANLAAQVANPEDLVHPRGMDPADAGRRDTVFKKYRKGETTSSAKDDQGSGAISKAIQ</sequence>
<organism evidence="3 4">
    <name type="scientific">Caulobacter vibrioides OR37</name>
    <dbReference type="NCBI Taxonomy" id="1292034"/>
    <lineage>
        <taxon>Bacteria</taxon>
        <taxon>Pseudomonadati</taxon>
        <taxon>Pseudomonadota</taxon>
        <taxon>Alphaproteobacteria</taxon>
        <taxon>Caulobacterales</taxon>
        <taxon>Caulobacteraceae</taxon>
        <taxon>Caulobacter</taxon>
    </lineage>
</organism>
<feature type="signal peptide" evidence="2">
    <location>
        <begin position="1"/>
        <end position="27"/>
    </location>
</feature>
<gene>
    <name evidence="3" type="ORF">OR37_03149</name>
</gene>
<protein>
    <submittedName>
        <fullName evidence="3">Caulobacter-type pilus biogenesis lipoprotein CpaD</fullName>
    </submittedName>
</protein>
<feature type="compositionally biased region" description="Basic and acidic residues" evidence="1">
    <location>
        <begin position="187"/>
        <end position="204"/>
    </location>
</feature>
<reference evidence="3 4" key="1">
    <citation type="journal article" date="2013" name="Genome Announc.">
        <title>Draft Genome Sequence for Caulobacter sp. Strain OR37, a Bacterium Tolerant to Heavy Metals.</title>
        <authorList>
            <person name="Utturkar S.M."/>
            <person name="Bollmann A."/>
            <person name="Brzoska R.M."/>
            <person name="Klingeman D.M."/>
            <person name="Epstein S.E."/>
            <person name="Palumbo A.V."/>
            <person name="Brown S.D."/>
        </authorList>
    </citation>
    <scope>NUCLEOTIDE SEQUENCE [LARGE SCALE GENOMIC DNA]</scope>
    <source>
        <strain evidence="3 4">OR37</strain>
    </source>
</reference>
<feature type="chain" id="PRO_5004341044" evidence="2">
    <location>
        <begin position="28"/>
        <end position="230"/>
    </location>
</feature>
<evidence type="ECO:0000313" key="3">
    <source>
        <dbReference type="EMBL" id="ENZ80874.1"/>
    </source>
</evidence>
<evidence type="ECO:0000256" key="2">
    <source>
        <dbReference type="SAM" id="SignalP"/>
    </source>
</evidence>